<dbReference type="InterPro" id="IPR009061">
    <property type="entry name" value="DNA-bd_dom_put_sf"/>
</dbReference>
<protein>
    <submittedName>
        <fullName evidence="4">MerR family transcriptional regulator</fullName>
    </submittedName>
</protein>
<evidence type="ECO:0000313" key="5">
    <source>
        <dbReference type="Proteomes" id="UP001202831"/>
    </source>
</evidence>
<keyword evidence="5" id="KW-1185">Reference proteome</keyword>
<dbReference type="EMBL" id="JAKIKT010000004">
    <property type="protein sequence ID" value="MCL2914601.1"/>
    <property type="molecule type" value="Genomic_DNA"/>
</dbReference>
<feature type="coiled-coil region" evidence="2">
    <location>
        <begin position="76"/>
        <end position="106"/>
    </location>
</feature>
<evidence type="ECO:0000256" key="2">
    <source>
        <dbReference type="SAM" id="Coils"/>
    </source>
</evidence>
<organism evidence="4 5">
    <name type="scientific">Shewanella corallii</name>
    <dbReference type="NCBI Taxonomy" id="560080"/>
    <lineage>
        <taxon>Bacteria</taxon>
        <taxon>Pseudomonadati</taxon>
        <taxon>Pseudomonadota</taxon>
        <taxon>Gammaproteobacteria</taxon>
        <taxon>Alteromonadales</taxon>
        <taxon>Shewanellaceae</taxon>
        <taxon>Shewanella</taxon>
    </lineage>
</organism>
<keyword evidence="2" id="KW-0175">Coiled coil</keyword>
<feature type="domain" description="HTH merR-type" evidence="3">
    <location>
        <begin position="1"/>
        <end position="70"/>
    </location>
</feature>
<evidence type="ECO:0000256" key="1">
    <source>
        <dbReference type="ARBA" id="ARBA00023125"/>
    </source>
</evidence>
<dbReference type="PANTHER" id="PTHR30204">
    <property type="entry name" value="REDOX-CYCLING DRUG-SENSING TRANSCRIPTIONAL ACTIVATOR SOXR"/>
    <property type="match status" value="1"/>
</dbReference>
<comment type="caution">
    <text evidence="4">The sequence shown here is derived from an EMBL/GenBank/DDBJ whole genome shotgun (WGS) entry which is preliminary data.</text>
</comment>
<dbReference type="PANTHER" id="PTHR30204:SF97">
    <property type="entry name" value="MERR FAMILY REGULATORY PROTEIN"/>
    <property type="match status" value="1"/>
</dbReference>
<dbReference type="PROSITE" id="PS50937">
    <property type="entry name" value="HTH_MERR_2"/>
    <property type="match status" value="1"/>
</dbReference>
<dbReference type="SMART" id="SM00422">
    <property type="entry name" value="HTH_MERR"/>
    <property type="match status" value="1"/>
</dbReference>
<dbReference type="InterPro" id="IPR000551">
    <property type="entry name" value="MerR-type_HTH_dom"/>
</dbReference>
<evidence type="ECO:0000259" key="3">
    <source>
        <dbReference type="PROSITE" id="PS50937"/>
    </source>
</evidence>
<dbReference type="SUPFAM" id="SSF46955">
    <property type="entry name" value="Putative DNA-binding domain"/>
    <property type="match status" value="1"/>
</dbReference>
<gene>
    <name evidence="4" type="ORF">L2725_12565</name>
</gene>
<proteinExistence type="predicted"/>
<sequence>MLTITQLARQCGVSRTTVMYYEQQGLLSPAYRGDNGYRWYGDKELERLKAIAGYRRYGLSLVNIETLLNQRGESQTSILKAHFNQLEQEIQQLKSQQQAILALLQEPELLEQDMVTKARWVEIMQAAGFSENDMVKWHRKFEEMEPQEHQKFLESLGIAADEIARIRKL</sequence>
<dbReference type="Pfam" id="PF13411">
    <property type="entry name" value="MerR_1"/>
    <property type="match status" value="1"/>
</dbReference>
<dbReference type="Gene3D" id="1.10.1660.10">
    <property type="match status" value="1"/>
</dbReference>
<accession>A0ABT0N838</accession>
<dbReference type="Proteomes" id="UP001202831">
    <property type="component" value="Unassembled WGS sequence"/>
</dbReference>
<evidence type="ECO:0000313" key="4">
    <source>
        <dbReference type="EMBL" id="MCL2914601.1"/>
    </source>
</evidence>
<name>A0ABT0N838_9GAMM</name>
<reference evidence="4 5" key="1">
    <citation type="submission" date="2022-01" db="EMBL/GenBank/DDBJ databases">
        <title>Whole genome-based taxonomy of the Shewanellaceae.</title>
        <authorList>
            <person name="Martin-Rodriguez A.J."/>
        </authorList>
    </citation>
    <scope>NUCLEOTIDE SEQUENCE [LARGE SCALE GENOMIC DNA]</scope>
    <source>
        <strain evidence="4 5">DSM 21332</strain>
    </source>
</reference>
<dbReference type="PRINTS" id="PR00040">
    <property type="entry name" value="HTHMERR"/>
</dbReference>
<dbReference type="InterPro" id="IPR047057">
    <property type="entry name" value="MerR_fam"/>
</dbReference>
<keyword evidence="1" id="KW-0238">DNA-binding</keyword>
<dbReference type="RefSeq" id="WP_249249278.1">
    <property type="nucleotide sequence ID" value="NZ_JAKIKT010000004.1"/>
</dbReference>